<evidence type="ECO:0000313" key="3">
    <source>
        <dbReference type="Proteomes" id="UP001152798"/>
    </source>
</evidence>
<dbReference type="AlphaFoldDB" id="A0A9P0E9J5"/>
<evidence type="ECO:0000313" key="2">
    <source>
        <dbReference type="EMBL" id="CAH1391017.1"/>
    </source>
</evidence>
<dbReference type="OrthoDB" id="6647404at2759"/>
<dbReference type="Proteomes" id="UP001152798">
    <property type="component" value="Chromosome 1"/>
</dbReference>
<dbReference type="EMBL" id="OV725077">
    <property type="protein sequence ID" value="CAH1391017.1"/>
    <property type="molecule type" value="Genomic_DNA"/>
</dbReference>
<protein>
    <submittedName>
        <fullName evidence="2">Uncharacterized protein</fullName>
    </submittedName>
</protein>
<organism evidence="2 3">
    <name type="scientific">Nezara viridula</name>
    <name type="common">Southern green stink bug</name>
    <name type="synonym">Cimex viridulus</name>
    <dbReference type="NCBI Taxonomy" id="85310"/>
    <lineage>
        <taxon>Eukaryota</taxon>
        <taxon>Metazoa</taxon>
        <taxon>Ecdysozoa</taxon>
        <taxon>Arthropoda</taxon>
        <taxon>Hexapoda</taxon>
        <taxon>Insecta</taxon>
        <taxon>Pterygota</taxon>
        <taxon>Neoptera</taxon>
        <taxon>Paraneoptera</taxon>
        <taxon>Hemiptera</taxon>
        <taxon>Heteroptera</taxon>
        <taxon>Panheteroptera</taxon>
        <taxon>Pentatomomorpha</taxon>
        <taxon>Pentatomoidea</taxon>
        <taxon>Pentatomidae</taxon>
        <taxon>Pentatominae</taxon>
        <taxon>Nezara</taxon>
    </lineage>
</organism>
<gene>
    <name evidence="2" type="ORF">NEZAVI_LOCUS2114</name>
</gene>
<reference evidence="2" key="1">
    <citation type="submission" date="2022-01" db="EMBL/GenBank/DDBJ databases">
        <authorList>
            <person name="King R."/>
        </authorList>
    </citation>
    <scope>NUCLEOTIDE SEQUENCE</scope>
</reference>
<accession>A0A9P0E9J5</accession>
<keyword evidence="3" id="KW-1185">Reference proteome</keyword>
<feature type="region of interest" description="Disordered" evidence="1">
    <location>
        <begin position="1"/>
        <end position="36"/>
    </location>
</feature>
<name>A0A9P0E9J5_NEZVI</name>
<proteinExistence type="predicted"/>
<sequence length="131" mass="15304">MGESYPTDRYSPVDRYVPRYPAPPPNTGRYLDPYSRRDIYLPPPRYLRPLHRYTPRPTRIEYRAHVEYLGSSGGSTAIVDCLFHFIDNIKEATINSFKDYSRPTGMSDSKEKTNGLQSPRDRMLRWNWGGD</sequence>
<evidence type="ECO:0000256" key="1">
    <source>
        <dbReference type="SAM" id="MobiDB-lite"/>
    </source>
</evidence>